<comment type="caution">
    <text evidence="1">The sequence shown here is derived from an EMBL/GenBank/DDBJ whole genome shotgun (WGS) entry which is preliminary data.</text>
</comment>
<organism evidence="1 2">
    <name type="scientific">Melastoma candidum</name>
    <dbReference type="NCBI Taxonomy" id="119954"/>
    <lineage>
        <taxon>Eukaryota</taxon>
        <taxon>Viridiplantae</taxon>
        <taxon>Streptophyta</taxon>
        <taxon>Embryophyta</taxon>
        <taxon>Tracheophyta</taxon>
        <taxon>Spermatophyta</taxon>
        <taxon>Magnoliopsida</taxon>
        <taxon>eudicotyledons</taxon>
        <taxon>Gunneridae</taxon>
        <taxon>Pentapetalae</taxon>
        <taxon>rosids</taxon>
        <taxon>malvids</taxon>
        <taxon>Myrtales</taxon>
        <taxon>Melastomataceae</taxon>
        <taxon>Melastomatoideae</taxon>
        <taxon>Melastomateae</taxon>
        <taxon>Melastoma</taxon>
    </lineage>
</organism>
<accession>A0ACB9QMG0</accession>
<evidence type="ECO:0000313" key="1">
    <source>
        <dbReference type="EMBL" id="KAI4366515.1"/>
    </source>
</evidence>
<sequence>MLAPVDTLADPRRTPQPVVWGQFPSSQRPTIGRAMAVSSRISASSVNSLPQWCLTRAANHMAPSPSPAAQKRETMAAIRALAGRPAPSSFPTLVEAPRLRDEGKTYTREVVWMRMPMEATVAFGLLRRPQRIIISSYHHHSRQTETQVGTARASSEDHPRRQLWLGDTHESS</sequence>
<dbReference type="EMBL" id="CM042885">
    <property type="protein sequence ID" value="KAI4366515.1"/>
    <property type="molecule type" value="Genomic_DNA"/>
</dbReference>
<protein>
    <submittedName>
        <fullName evidence="1">Uncharacterized protein</fullName>
    </submittedName>
</protein>
<keyword evidence="2" id="KW-1185">Reference proteome</keyword>
<name>A0ACB9QMG0_9MYRT</name>
<proteinExistence type="predicted"/>
<gene>
    <name evidence="1" type="ORF">MLD38_022385</name>
</gene>
<evidence type="ECO:0000313" key="2">
    <source>
        <dbReference type="Proteomes" id="UP001057402"/>
    </source>
</evidence>
<reference evidence="2" key="1">
    <citation type="journal article" date="2023" name="Front. Plant Sci.">
        <title>Chromosomal-level genome assembly of Melastoma candidum provides insights into trichome evolution.</title>
        <authorList>
            <person name="Zhong Y."/>
            <person name="Wu W."/>
            <person name="Sun C."/>
            <person name="Zou P."/>
            <person name="Liu Y."/>
            <person name="Dai S."/>
            <person name="Zhou R."/>
        </authorList>
    </citation>
    <scope>NUCLEOTIDE SEQUENCE [LARGE SCALE GENOMIC DNA]</scope>
</reference>
<dbReference type="Proteomes" id="UP001057402">
    <property type="component" value="Chromosome 6"/>
</dbReference>